<evidence type="ECO:0000313" key="2">
    <source>
        <dbReference type="Proteomes" id="UP001187531"/>
    </source>
</evidence>
<organism evidence="1 2">
    <name type="scientific">Artemia franciscana</name>
    <name type="common">Brine shrimp</name>
    <name type="synonym">Artemia sanfranciscana</name>
    <dbReference type="NCBI Taxonomy" id="6661"/>
    <lineage>
        <taxon>Eukaryota</taxon>
        <taxon>Metazoa</taxon>
        <taxon>Ecdysozoa</taxon>
        <taxon>Arthropoda</taxon>
        <taxon>Crustacea</taxon>
        <taxon>Branchiopoda</taxon>
        <taxon>Anostraca</taxon>
        <taxon>Artemiidae</taxon>
        <taxon>Artemia</taxon>
    </lineage>
</organism>
<sequence>MCCDATASNTGRFNGAYAILEQTLGSELLLFLCHHHVYELVLKAVFETKIKQIASSSDIPMFKKLRENQKNIDSSNIEPSLNFVTGLVAETDIQALLIFFVLSLFDDELDSQTKKKMIANFNRDRISDFSNRNDPSEEELTQKLFDKTEDDFESEKSKQFLSQL</sequence>
<dbReference type="EMBL" id="JAVRJZ010000013">
    <property type="protein sequence ID" value="KAK2714831.1"/>
    <property type="molecule type" value="Genomic_DNA"/>
</dbReference>
<protein>
    <submittedName>
        <fullName evidence="1">Uncharacterized protein</fullName>
    </submittedName>
</protein>
<keyword evidence="2" id="KW-1185">Reference proteome</keyword>
<dbReference type="Proteomes" id="UP001187531">
    <property type="component" value="Unassembled WGS sequence"/>
</dbReference>
<comment type="caution">
    <text evidence="1">The sequence shown here is derived from an EMBL/GenBank/DDBJ whole genome shotgun (WGS) entry which is preliminary data.</text>
</comment>
<reference evidence="1" key="1">
    <citation type="submission" date="2023-07" db="EMBL/GenBank/DDBJ databases">
        <title>Chromosome-level genome assembly of Artemia franciscana.</title>
        <authorList>
            <person name="Jo E."/>
        </authorList>
    </citation>
    <scope>NUCLEOTIDE SEQUENCE</scope>
    <source>
        <tissue evidence="1">Whole body</tissue>
    </source>
</reference>
<evidence type="ECO:0000313" key="1">
    <source>
        <dbReference type="EMBL" id="KAK2714831.1"/>
    </source>
</evidence>
<gene>
    <name evidence="1" type="ORF">QYM36_009137</name>
</gene>
<name>A0AA88HVC4_ARTSF</name>
<accession>A0AA88HVC4</accession>
<proteinExistence type="predicted"/>
<dbReference type="AlphaFoldDB" id="A0AA88HVC4"/>